<evidence type="ECO:0000313" key="1">
    <source>
        <dbReference type="EMBL" id="MCP2259817.1"/>
    </source>
</evidence>
<dbReference type="Proteomes" id="UP001205311">
    <property type="component" value="Unassembled WGS sequence"/>
</dbReference>
<protein>
    <recommendedName>
        <fullName evidence="3">DinB-like domain-containing protein</fullName>
    </recommendedName>
</protein>
<sequence>MHTNALAHAYGDLLKAASALTSATPLDERERADTDWTLVHVALSDRLLATAARDVLAGTSPLVDNSPAMDPAALSSLITSTTHEGRVDLVRRNGAEFLGLVRRTPEEAAAVPVRLRVFGRDGRHVADGETTWGELVRLRAEEHLPGHAARLAGYVAAARNRSTRS</sequence>
<comment type="caution">
    <text evidence="1">The sequence shown here is derived from an EMBL/GenBank/DDBJ whole genome shotgun (WGS) entry which is preliminary data.</text>
</comment>
<proteinExistence type="predicted"/>
<dbReference type="EMBL" id="JAMTCP010000020">
    <property type="protein sequence ID" value="MCP2259817.1"/>
    <property type="molecule type" value="Genomic_DNA"/>
</dbReference>
<evidence type="ECO:0000313" key="2">
    <source>
        <dbReference type="Proteomes" id="UP001205311"/>
    </source>
</evidence>
<gene>
    <name evidence="1" type="ORF">LX15_003526</name>
</gene>
<name>A0ABT1HWB5_STRSD</name>
<dbReference type="RefSeq" id="WP_253670702.1">
    <property type="nucleotide sequence ID" value="NZ_JAMTCP010000020.1"/>
</dbReference>
<reference evidence="1 2" key="1">
    <citation type="submission" date="2022-06" db="EMBL/GenBank/DDBJ databases">
        <title>Genomic Encyclopedia of Archaeal and Bacterial Type Strains, Phase II (KMG-II): from individual species to whole genera.</title>
        <authorList>
            <person name="Goeker M."/>
        </authorList>
    </citation>
    <scope>NUCLEOTIDE SEQUENCE [LARGE SCALE GENOMIC DNA]</scope>
    <source>
        <strain evidence="1 2">DSM 40477</strain>
    </source>
</reference>
<accession>A0ABT1HWB5</accession>
<keyword evidence="2" id="KW-1185">Reference proteome</keyword>
<evidence type="ECO:0008006" key="3">
    <source>
        <dbReference type="Google" id="ProtNLM"/>
    </source>
</evidence>
<organism evidence="1 2">
    <name type="scientific">Streptoalloteichus tenebrarius (strain ATCC 17920 / DSM 40477 / JCM 4838 / CBS 697.72 / NBRC 16177 / NCIMB 11028 / NRRL B-12390 / A12253. 1 / ISP 5477)</name>
    <name type="common">Streptomyces tenebrarius</name>
    <dbReference type="NCBI Taxonomy" id="1933"/>
    <lineage>
        <taxon>Bacteria</taxon>
        <taxon>Bacillati</taxon>
        <taxon>Actinomycetota</taxon>
        <taxon>Actinomycetes</taxon>
        <taxon>Pseudonocardiales</taxon>
        <taxon>Pseudonocardiaceae</taxon>
        <taxon>Streptoalloteichus</taxon>
    </lineage>
</organism>